<organism evidence="1">
    <name type="scientific">hydrothermal vent metagenome</name>
    <dbReference type="NCBI Taxonomy" id="652676"/>
    <lineage>
        <taxon>unclassified sequences</taxon>
        <taxon>metagenomes</taxon>
        <taxon>ecological metagenomes</taxon>
    </lineage>
</organism>
<gene>
    <name evidence="1" type="ORF">MNBD_GAMMA12-1862</name>
</gene>
<reference evidence="1" key="1">
    <citation type="submission" date="2018-06" db="EMBL/GenBank/DDBJ databases">
        <authorList>
            <person name="Zhirakovskaya E."/>
        </authorList>
    </citation>
    <scope>NUCLEOTIDE SEQUENCE</scope>
</reference>
<dbReference type="EMBL" id="UOFL01000101">
    <property type="protein sequence ID" value="VAW76211.1"/>
    <property type="molecule type" value="Genomic_DNA"/>
</dbReference>
<dbReference type="AlphaFoldDB" id="A0A3B0Y9D8"/>
<evidence type="ECO:0000313" key="1">
    <source>
        <dbReference type="EMBL" id="VAW76211.1"/>
    </source>
</evidence>
<accession>A0A3B0Y9D8</accession>
<protein>
    <submittedName>
        <fullName evidence="1">Uncharacterized protein</fullName>
    </submittedName>
</protein>
<name>A0A3B0Y9D8_9ZZZZ</name>
<proteinExistence type="predicted"/>
<sequence>MTCQVKKFLTILFAITVIASPIFAGVRTGIDKVAKLPYWELNEKGIRFRLVQRLPDQIRAFFLKRGFSLKYAELIAQSCVFQTVFHNQALMGSKQNITYDQNQWVLLRGKIKSKMKTREDWGQFWAATSVKMSAKIAFKWSMLPSKQIYQPEDHNWGLSIFNFKPGVKFSLKMSWRQGNVLKTKIIPNIICAPDIHPEPK</sequence>